<dbReference type="AlphaFoldDB" id="A0A9P9Y4J0"/>
<dbReference type="GO" id="GO:0030163">
    <property type="term" value="P:protein catabolic process"/>
    <property type="evidence" value="ECO:0007669"/>
    <property type="project" value="TreeGrafter"/>
</dbReference>
<dbReference type="PANTHER" id="PTHR11750">
    <property type="entry name" value="PROTEIN N-TERMINAL AMIDASE"/>
    <property type="match status" value="1"/>
</dbReference>
<evidence type="ECO:0000313" key="3">
    <source>
        <dbReference type="Proteomes" id="UP001055219"/>
    </source>
</evidence>
<dbReference type="EMBL" id="JAGIXG020000010">
    <property type="protein sequence ID" value="KAI6782978.1"/>
    <property type="molecule type" value="Genomic_DNA"/>
</dbReference>
<dbReference type="Gene3D" id="3.60.110.10">
    <property type="entry name" value="Carbon-nitrogen hydrolase"/>
    <property type="match status" value="1"/>
</dbReference>
<evidence type="ECO:0000259" key="1">
    <source>
        <dbReference type="PROSITE" id="PS50263"/>
    </source>
</evidence>
<comment type="caution">
    <text evidence="2">The sequence shown here is derived from an EMBL/GenBank/DDBJ whole genome shotgun (WGS) entry which is preliminary data.</text>
</comment>
<evidence type="ECO:0000313" key="2">
    <source>
        <dbReference type="EMBL" id="KAI6782978.1"/>
    </source>
</evidence>
<dbReference type="InterPro" id="IPR003010">
    <property type="entry name" value="C-N_Hydrolase"/>
</dbReference>
<name>A0A9P9Y4J0_9HYPO</name>
<dbReference type="GeneID" id="75828653"/>
<dbReference type="Proteomes" id="UP001055219">
    <property type="component" value="Unassembled WGS sequence"/>
</dbReference>
<reference evidence="2" key="2">
    <citation type="submission" date="2022-07" db="EMBL/GenBank/DDBJ databases">
        <authorList>
            <person name="Goncalves M.F.M."/>
            <person name="Hilario S."/>
            <person name="Van De Peer Y."/>
            <person name="Esteves A.C."/>
            <person name="Alves A."/>
        </authorList>
    </citation>
    <scope>NUCLEOTIDE SEQUENCE</scope>
    <source>
        <strain evidence="2">MUM 19.33</strain>
    </source>
</reference>
<dbReference type="PANTHER" id="PTHR11750:SF26">
    <property type="entry name" value="PROTEIN N-TERMINAL AMIDASE"/>
    <property type="match status" value="1"/>
</dbReference>
<proteinExistence type="predicted"/>
<organism evidence="2 3">
    <name type="scientific">Emericellopsis cladophorae</name>
    <dbReference type="NCBI Taxonomy" id="2686198"/>
    <lineage>
        <taxon>Eukaryota</taxon>
        <taxon>Fungi</taxon>
        <taxon>Dikarya</taxon>
        <taxon>Ascomycota</taxon>
        <taxon>Pezizomycotina</taxon>
        <taxon>Sordariomycetes</taxon>
        <taxon>Hypocreomycetidae</taxon>
        <taxon>Hypocreales</taxon>
        <taxon>Bionectriaceae</taxon>
        <taxon>Emericellopsis</taxon>
    </lineage>
</organism>
<reference evidence="2" key="1">
    <citation type="journal article" date="2021" name="J Fungi (Basel)">
        <title>Genomic and Metabolomic Analyses of the Marine Fungus Emericellopsis cladophorae: Insights into Saltwater Adaptability Mechanisms and Its Biosynthetic Potential.</title>
        <authorList>
            <person name="Goncalves M.F.M."/>
            <person name="Hilario S."/>
            <person name="Van de Peer Y."/>
            <person name="Esteves A.C."/>
            <person name="Alves A."/>
        </authorList>
    </citation>
    <scope>NUCLEOTIDE SEQUENCE</scope>
    <source>
        <strain evidence="2">MUM 19.33</strain>
    </source>
</reference>
<dbReference type="InterPro" id="IPR036526">
    <property type="entry name" value="C-N_Hydrolase_sf"/>
</dbReference>
<dbReference type="Pfam" id="PF00795">
    <property type="entry name" value="CN_hydrolase"/>
    <property type="match status" value="1"/>
</dbReference>
<dbReference type="RefSeq" id="XP_051363834.1">
    <property type="nucleotide sequence ID" value="XM_051504746.1"/>
</dbReference>
<sequence length="239" mass="27161">MRIGCLQFAPKLGDVNNNINRADAVLSRADPEDLDLLVLPELAFTGYNFKSLREISPFLEYSGTGISSLWAKTAALKYDCTVVAGYPEREDLTDRWPADPAYYNSVIGVSPDGESIINYRKSHLYYTDETWALEGPDGFYAGRLPGLGRTAIGICMDMNPYKFQTPWEDFEFAQHTLKCGARLVIVSMAWLTQAEAREFTREPQEPDMETLMYWISRLEPIIQIKSNQEVFVVFANRTE</sequence>
<keyword evidence="3" id="KW-1185">Reference proteome</keyword>
<dbReference type="OrthoDB" id="201515at2759"/>
<dbReference type="GO" id="GO:0070773">
    <property type="term" value="F:protein-N-terminal glutamine amidohydrolase activity"/>
    <property type="evidence" value="ECO:0007669"/>
    <property type="project" value="InterPro"/>
</dbReference>
<dbReference type="SUPFAM" id="SSF56317">
    <property type="entry name" value="Carbon-nitrogen hydrolase"/>
    <property type="match status" value="1"/>
</dbReference>
<dbReference type="PROSITE" id="PS50263">
    <property type="entry name" value="CN_HYDROLASE"/>
    <property type="match status" value="1"/>
</dbReference>
<dbReference type="GO" id="GO:0008418">
    <property type="term" value="F:protein-N-terminal asparagine amidohydrolase activity"/>
    <property type="evidence" value="ECO:0007669"/>
    <property type="project" value="InterPro"/>
</dbReference>
<protein>
    <recommendedName>
        <fullName evidence="1">CN hydrolase domain-containing protein</fullName>
    </recommendedName>
</protein>
<feature type="domain" description="CN hydrolase" evidence="1">
    <location>
        <begin position="1"/>
        <end position="239"/>
    </location>
</feature>
<accession>A0A9P9Y4J0</accession>
<dbReference type="InterPro" id="IPR039703">
    <property type="entry name" value="Nta1"/>
</dbReference>
<gene>
    <name evidence="2" type="ORF">J7T54_002139</name>
</gene>